<reference evidence="3 4" key="1">
    <citation type="submission" date="2020-10" db="EMBL/GenBank/DDBJ databases">
        <title>Identification of Nocardia species via Next-generation sequencing and recognition of intraspecies genetic diversity.</title>
        <authorList>
            <person name="Li P."/>
            <person name="Li P."/>
            <person name="Lu B."/>
        </authorList>
    </citation>
    <scope>NUCLEOTIDE SEQUENCE [LARGE SCALE GENOMIC DNA]</scope>
    <source>
        <strain evidence="3 4">BJ06-0157</strain>
    </source>
</reference>
<dbReference type="EMBL" id="JADLQX010000018">
    <property type="protein sequence ID" value="MBF6300416.1"/>
    <property type="molecule type" value="Genomic_DNA"/>
</dbReference>
<dbReference type="Proteomes" id="UP000702209">
    <property type="component" value="Unassembled WGS sequence"/>
</dbReference>
<keyword evidence="1" id="KW-0560">Oxidoreductase</keyword>
<dbReference type="Gene3D" id="3.50.50.60">
    <property type="entry name" value="FAD/NAD(P)-binding domain"/>
    <property type="match status" value="1"/>
</dbReference>
<proteinExistence type="predicted"/>
<dbReference type="PANTHER" id="PTHR13847:SF289">
    <property type="entry name" value="GLYCINE OXIDASE"/>
    <property type="match status" value="1"/>
</dbReference>
<feature type="domain" description="FAD dependent oxidoreductase" evidence="2">
    <location>
        <begin position="8"/>
        <end position="210"/>
    </location>
</feature>
<dbReference type="Gene3D" id="3.30.9.10">
    <property type="entry name" value="D-Amino Acid Oxidase, subunit A, domain 2"/>
    <property type="match status" value="1"/>
</dbReference>
<dbReference type="RefSeq" id="WP_195131662.1">
    <property type="nucleotide sequence ID" value="NZ_JADLQX010000018.1"/>
</dbReference>
<evidence type="ECO:0000313" key="3">
    <source>
        <dbReference type="EMBL" id="MBF6300416.1"/>
    </source>
</evidence>
<accession>A0ABS0CVR2</accession>
<dbReference type="PANTHER" id="PTHR13847">
    <property type="entry name" value="SARCOSINE DEHYDROGENASE-RELATED"/>
    <property type="match status" value="1"/>
</dbReference>
<organism evidence="3 4">
    <name type="scientific">Nocardia amamiensis</name>
    <dbReference type="NCBI Taxonomy" id="404578"/>
    <lineage>
        <taxon>Bacteria</taxon>
        <taxon>Bacillati</taxon>
        <taxon>Actinomycetota</taxon>
        <taxon>Actinomycetes</taxon>
        <taxon>Mycobacteriales</taxon>
        <taxon>Nocardiaceae</taxon>
        <taxon>Nocardia</taxon>
    </lineage>
</organism>
<evidence type="ECO:0000256" key="1">
    <source>
        <dbReference type="ARBA" id="ARBA00023002"/>
    </source>
</evidence>
<dbReference type="SUPFAM" id="SSF51905">
    <property type="entry name" value="FAD/NAD(P)-binding domain"/>
    <property type="match status" value="1"/>
</dbReference>
<dbReference type="InterPro" id="IPR036188">
    <property type="entry name" value="FAD/NAD-bd_sf"/>
</dbReference>
<keyword evidence="4" id="KW-1185">Reference proteome</keyword>
<comment type="caution">
    <text evidence="3">The sequence shown here is derived from an EMBL/GenBank/DDBJ whole genome shotgun (WGS) entry which is preliminary data.</text>
</comment>
<protein>
    <submittedName>
        <fullName evidence="3">FAD-binding oxidoreductase</fullName>
    </submittedName>
</protein>
<name>A0ABS0CVR2_9NOCA</name>
<dbReference type="Pfam" id="PF01266">
    <property type="entry name" value="DAO"/>
    <property type="match status" value="1"/>
</dbReference>
<dbReference type="InterPro" id="IPR006076">
    <property type="entry name" value="FAD-dep_OxRdtase"/>
</dbReference>
<sequence>MTRTVGCVVVGGGIAGLMTSVRLAAAGWQVVLLERGLLGSGATTSNHGMIHSGALYARWHPEIVTACQQAQAAYRSSFPECLITTESCWYVATSETLRAYESLWRHHDIVYHGVDARQLRELIGEQGRDVRGCAVGELIIDTRALLAELTARCAALGVEIAVDTGAQRIEIEDGGVRAVDTAQGRISTSNVVVCAGIGTKQLLEGSGSVIGGQLSSRLEMMMAYPGQLPRPIIGLEFGWPALAPAAAAGTVLASRYGAVQRWVDRPGRWPVPAGEAAALNSELSGWLVPGVIDHDGGVAWVCSKTEHAGAQQDQWGTAPNYAVIDHSAAEGITGLWTVLPGKMTLALHASRELVARMTGRSQPLAFPTRHPAADDVAAELVAASPWAAHGEVQLR</sequence>
<gene>
    <name evidence="3" type="ORF">IU459_23130</name>
</gene>
<evidence type="ECO:0000259" key="2">
    <source>
        <dbReference type="Pfam" id="PF01266"/>
    </source>
</evidence>
<evidence type="ECO:0000313" key="4">
    <source>
        <dbReference type="Proteomes" id="UP000702209"/>
    </source>
</evidence>